<proteinExistence type="predicted"/>
<dbReference type="EMBL" id="JAPQKP010000003">
    <property type="protein sequence ID" value="KAJ5199356.1"/>
    <property type="molecule type" value="Genomic_DNA"/>
</dbReference>
<dbReference type="Proteomes" id="UP001150879">
    <property type="component" value="Unassembled WGS sequence"/>
</dbReference>
<evidence type="ECO:0000256" key="1">
    <source>
        <dbReference type="SAM" id="MobiDB-lite"/>
    </source>
</evidence>
<accession>A0A9W9JNN6</accession>
<dbReference type="AlphaFoldDB" id="A0A9W9JNN6"/>
<evidence type="ECO:0000313" key="2">
    <source>
        <dbReference type="EMBL" id="KAJ5199356.1"/>
    </source>
</evidence>
<gene>
    <name evidence="2" type="ORF">N7472_004560</name>
</gene>
<organism evidence="2 3">
    <name type="scientific">Penicillium cf. griseofulvum</name>
    <dbReference type="NCBI Taxonomy" id="2972120"/>
    <lineage>
        <taxon>Eukaryota</taxon>
        <taxon>Fungi</taxon>
        <taxon>Dikarya</taxon>
        <taxon>Ascomycota</taxon>
        <taxon>Pezizomycotina</taxon>
        <taxon>Eurotiomycetes</taxon>
        <taxon>Eurotiomycetidae</taxon>
        <taxon>Eurotiales</taxon>
        <taxon>Aspergillaceae</taxon>
        <taxon>Penicillium</taxon>
    </lineage>
</organism>
<reference evidence="2" key="2">
    <citation type="journal article" date="2023" name="IMA Fungus">
        <title>Comparative genomic study of the Penicillium genus elucidates a diverse pangenome and 15 lateral gene transfer events.</title>
        <authorList>
            <person name="Petersen C."/>
            <person name="Sorensen T."/>
            <person name="Nielsen M.R."/>
            <person name="Sondergaard T.E."/>
            <person name="Sorensen J.L."/>
            <person name="Fitzpatrick D.A."/>
            <person name="Frisvad J.C."/>
            <person name="Nielsen K.L."/>
        </authorList>
    </citation>
    <scope>NUCLEOTIDE SEQUENCE</scope>
    <source>
        <strain evidence="2">IBT 16849</strain>
    </source>
</reference>
<name>A0A9W9JNN6_9EURO</name>
<feature type="compositionally biased region" description="Polar residues" evidence="1">
    <location>
        <begin position="29"/>
        <end position="39"/>
    </location>
</feature>
<dbReference type="OrthoDB" id="4357212at2759"/>
<feature type="region of interest" description="Disordered" evidence="1">
    <location>
        <begin position="24"/>
        <end position="51"/>
    </location>
</feature>
<sequence>MNPISDPVPPKSCSNFIVGKRKALHETQDGTNGTTQSSKGVAEGSKASNRGSKTNLEAALNKFFGGPPFCLIVPEFIEDHTGPMTRKRARSRVQPSPRGIVTWVDVLSAETTLFKLQENGMYHCHVKGRLIELSAENYRFIQFGYPQRMMQ</sequence>
<comment type="caution">
    <text evidence="2">The sequence shown here is derived from an EMBL/GenBank/DDBJ whole genome shotgun (WGS) entry which is preliminary data.</text>
</comment>
<keyword evidence="3" id="KW-1185">Reference proteome</keyword>
<protein>
    <submittedName>
        <fullName evidence="2">Uncharacterized protein</fullName>
    </submittedName>
</protein>
<evidence type="ECO:0000313" key="3">
    <source>
        <dbReference type="Proteomes" id="UP001150879"/>
    </source>
</evidence>
<reference evidence="2" key="1">
    <citation type="submission" date="2022-11" db="EMBL/GenBank/DDBJ databases">
        <authorList>
            <person name="Petersen C."/>
        </authorList>
    </citation>
    <scope>NUCLEOTIDE SEQUENCE</scope>
    <source>
        <strain evidence="2">IBT 16849</strain>
    </source>
</reference>